<dbReference type="Gene3D" id="3.90.76.10">
    <property type="entry name" value="Dipeptide-binding Protein, Domain 1"/>
    <property type="match status" value="1"/>
</dbReference>
<dbReference type="PANTHER" id="PTHR30290">
    <property type="entry name" value="PERIPLASMIC BINDING COMPONENT OF ABC TRANSPORTER"/>
    <property type="match status" value="1"/>
</dbReference>
<gene>
    <name evidence="4" type="ORF">C6Y40_10020</name>
</gene>
<reference evidence="5" key="1">
    <citation type="journal article" date="2020" name="Int. J. Syst. Evol. Microbiol.">
        <title>Alteromonas alba sp. nov., a marine bacterium isolated from the seawater of the West Pacific Ocean.</title>
        <authorList>
            <person name="Sun C."/>
            <person name="Wu Y.-H."/>
            <person name="Xamxidin M."/>
            <person name="Cheng H."/>
            <person name="Xu X.-W."/>
        </authorList>
    </citation>
    <scope>NUCLEOTIDE SEQUENCE [LARGE SCALE GENOMIC DNA]</scope>
    <source>
        <strain evidence="5">190</strain>
    </source>
</reference>
<accession>A0A2S9VBB6</accession>
<protein>
    <submittedName>
        <fullName evidence="4">ABC transporter substrate-binding protein</fullName>
    </submittedName>
</protein>
<dbReference type="Pfam" id="PF00496">
    <property type="entry name" value="SBP_bac_5"/>
    <property type="match status" value="1"/>
</dbReference>
<comment type="similarity">
    <text evidence="1">Belongs to the bacterial solute-binding protein 5 family.</text>
</comment>
<dbReference type="Gene3D" id="3.10.105.10">
    <property type="entry name" value="Dipeptide-binding Protein, Domain 3"/>
    <property type="match status" value="1"/>
</dbReference>
<dbReference type="Gene3D" id="3.40.190.10">
    <property type="entry name" value="Periplasmic binding protein-like II"/>
    <property type="match status" value="1"/>
</dbReference>
<dbReference type="RefSeq" id="WP_105934478.1">
    <property type="nucleotide sequence ID" value="NZ_PVNP01000089.1"/>
</dbReference>
<dbReference type="GO" id="GO:1904680">
    <property type="term" value="F:peptide transmembrane transporter activity"/>
    <property type="evidence" value="ECO:0007669"/>
    <property type="project" value="TreeGrafter"/>
</dbReference>
<dbReference type="InterPro" id="IPR000914">
    <property type="entry name" value="SBP_5_dom"/>
</dbReference>
<dbReference type="InterPro" id="IPR030678">
    <property type="entry name" value="Peptide/Ni-bd"/>
</dbReference>
<dbReference type="InterPro" id="IPR039424">
    <property type="entry name" value="SBP_5"/>
</dbReference>
<keyword evidence="5" id="KW-1185">Reference proteome</keyword>
<dbReference type="PROSITE" id="PS51257">
    <property type="entry name" value="PROKAR_LIPOPROTEIN"/>
    <property type="match status" value="1"/>
</dbReference>
<dbReference type="Proteomes" id="UP000238949">
    <property type="component" value="Unassembled WGS sequence"/>
</dbReference>
<evidence type="ECO:0000259" key="3">
    <source>
        <dbReference type="Pfam" id="PF00496"/>
    </source>
</evidence>
<dbReference type="SUPFAM" id="SSF53850">
    <property type="entry name" value="Periplasmic binding protein-like II"/>
    <property type="match status" value="1"/>
</dbReference>
<dbReference type="PIRSF" id="PIRSF002741">
    <property type="entry name" value="MppA"/>
    <property type="match status" value="1"/>
</dbReference>
<dbReference type="GO" id="GO:0043190">
    <property type="term" value="C:ATP-binding cassette (ABC) transporter complex"/>
    <property type="evidence" value="ECO:0007669"/>
    <property type="project" value="InterPro"/>
</dbReference>
<dbReference type="CDD" id="cd08493">
    <property type="entry name" value="PBP2_DppA_like"/>
    <property type="match status" value="1"/>
</dbReference>
<evidence type="ECO:0000313" key="5">
    <source>
        <dbReference type="Proteomes" id="UP000238949"/>
    </source>
</evidence>
<evidence type="ECO:0000256" key="1">
    <source>
        <dbReference type="ARBA" id="ARBA00005695"/>
    </source>
</evidence>
<organism evidence="4 5">
    <name type="scientific">Alteromonas alba</name>
    <dbReference type="NCBI Taxonomy" id="2079529"/>
    <lineage>
        <taxon>Bacteria</taxon>
        <taxon>Pseudomonadati</taxon>
        <taxon>Pseudomonadota</taxon>
        <taxon>Gammaproteobacteria</taxon>
        <taxon>Alteromonadales</taxon>
        <taxon>Alteromonadaceae</taxon>
        <taxon>Alteromonas/Salinimonas group</taxon>
        <taxon>Alteromonas</taxon>
    </lineage>
</organism>
<keyword evidence="2" id="KW-0732">Signal</keyword>
<sequence length="540" mass="61095">MQKWLVWPVISTALITLLGGCSPQKYSANYTNGLVYCSESDPISMNPQLDTSTTTADATAHQIYDRLLEFDTESGRIRPSLASSWSVSDDGLLYRFSLRRDVKFHTTDYFTPNRPFDASDVLFSFNRWRLPEHSFHNVSGGYYPYFESLGLADNIADIKAISPYEVEISLKQRDSSFLANIASDFSVILSAEYADVLMSQGIPEKIDRLPIGTGPYQYADYQKNHYIRYDVNNNYWQGTPASKALIFDITPKSSLRLAKLMTGECDAVAFPARVDHQIIREREDLVLAEKPGLNIGFWAFNTERPPFDNPSVRKALAYAIDKNTLIEAVYFDSATRAKSLLPAASWAYQADAQDTGYNPVLARQLLDEAGIEPGFTMSVWAIPVERAYNPNAQKMAELIQRYLADIEVEVNIVSYDWSTFRRQLRQGNHDSVLIGWSADNGDPDNFYRPLLSCDAIPSGTNRARWCNPAYDEILDRALQTEDVDIRKALYFQANELLFDKLPMVPIAHALRYQAYREELNGMVINPYGGVRLGGVTKQRD</sequence>
<proteinExistence type="inferred from homology"/>
<dbReference type="EMBL" id="PVNP01000089">
    <property type="protein sequence ID" value="PRO73732.1"/>
    <property type="molecule type" value="Genomic_DNA"/>
</dbReference>
<feature type="domain" description="Solute-binding protein family 5" evidence="3">
    <location>
        <begin position="77"/>
        <end position="455"/>
    </location>
</feature>
<dbReference type="OrthoDB" id="9801912at2"/>
<dbReference type="AlphaFoldDB" id="A0A2S9VBB6"/>
<evidence type="ECO:0000313" key="4">
    <source>
        <dbReference type="EMBL" id="PRO73732.1"/>
    </source>
</evidence>
<dbReference type="PANTHER" id="PTHR30290:SF38">
    <property type="entry name" value="D,D-DIPEPTIDE-BINDING PERIPLASMIC PROTEIN DDPA-RELATED"/>
    <property type="match status" value="1"/>
</dbReference>
<dbReference type="GO" id="GO:0030288">
    <property type="term" value="C:outer membrane-bounded periplasmic space"/>
    <property type="evidence" value="ECO:0007669"/>
    <property type="project" value="TreeGrafter"/>
</dbReference>
<comment type="caution">
    <text evidence="4">The sequence shown here is derived from an EMBL/GenBank/DDBJ whole genome shotgun (WGS) entry which is preliminary data.</text>
</comment>
<dbReference type="GO" id="GO:0042938">
    <property type="term" value="P:dipeptide transport"/>
    <property type="evidence" value="ECO:0007669"/>
    <property type="project" value="TreeGrafter"/>
</dbReference>
<name>A0A2S9VBB6_9ALTE</name>
<evidence type="ECO:0000256" key="2">
    <source>
        <dbReference type="ARBA" id="ARBA00022729"/>
    </source>
</evidence>